<sequence>MQAQDPDILTEFTLDDNNATVEVMSVNLSNLGINNFRDIFVDGDPFTTGPTAFDFTTQFFTPSVSGSYVFGQTASPVDTVLLVYEGSFDPLQPGDGLASYNDDHGNQIGEVSSFGSATGSTLGDLPVTIVSCHSTNTLPARCPIVEMELVAGQRYQVVVSTFSSGTDLTLPQDFFVYGPGTVLVGAPSAIPLNNPWALSLLALLVLSLGLAYSRRATSAV</sequence>
<name>A0A6C0U1H6_9GAMM</name>
<gene>
    <name evidence="1" type="ORF">G3T16_10995</name>
</gene>
<evidence type="ECO:0000313" key="2">
    <source>
        <dbReference type="Proteomes" id="UP000477680"/>
    </source>
</evidence>
<reference evidence="1 2" key="1">
    <citation type="submission" date="2020-02" db="EMBL/GenBank/DDBJ databases">
        <title>Genome sequencing for Kineobactrum sp. M2.</title>
        <authorList>
            <person name="Park S.-J."/>
        </authorList>
    </citation>
    <scope>NUCLEOTIDE SEQUENCE [LARGE SCALE GENOMIC DNA]</scope>
    <source>
        <strain evidence="1 2">M2</strain>
    </source>
</reference>
<evidence type="ECO:0000313" key="1">
    <source>
        <dbReference type="EMBL" id="QIB65866.1"/>
    </source>
</evidence>
<dbReference type="EMBL" id="CP048711">
    <property type="protein sequence ID" value="QIB65866.1"/>
    <property type="molecule type" value="Genomic_DNA"/>
</dbReference>
<proteinExistence type="predicted"/>
<protein>
    <recommendedName>
        <fullName evidence="3">IPTL-CTERM sorting domain-containing protein</fullName>
    </recommendedName>
</protein>
<dbReference type="Proteomes" id="UP000477680">
    <property type="component" value="Chromosome"/>
</dbReference>
<dbReference type="AlphaFoldDB" id="A0A6C0U1H6"/>
<dbReference type="KEGG" id="kim:G3T16_10995"/>
<organism evidence="1 2">
    <name type="scientific">Kineobactrum salinum</name>
    <dbReference type="NCBI Taxonomy" id="2708301"/>
    <lineage>
        <taxon>Bacteria</taxon>
        <taxon>Pseudomonadati</taxon>
        <taxon>Pseudomonadota</taxon>
        <taxon>Gammaproteobacteria</taxon>
        <taxon>Cellvibrionales</taxon>
        <taxon>Halieaceae</taxon>
        <taxon>Kineobactrum</taxon>
    </lineage>
</organism>
<evidence type="ECO:0008006" key="3">
    <source>
        <dbReference type="Google" id="ProtNLM"/>
    </source>
</evidence>
<accession>A0A6C0U1H6</accession>
<dbReference type="RefSeq" id="WP_163495307.1">
    <property type="nucleotide sequence ID" value="NZ_CP048711.1"/>
</dbReference>
<keyword evidence="2" id="KW-1185">Reference proteome</keyword>